<dbReference type="Proteomes" id="UP000218627">
    <property type="component" value="Unassembled WGS sequence"/>
</dbReference>
<keyword evidence="2" id="KW-0131">Cell cycle</keyword>
<proteinExistence type="predicted"/>
<accession>A0A285NSM0</accession>
<dbReference type="OrthoDB" id="14132at2"/>
<keyword evidence="2" id="KW-0132">Cell division</keyword>
<reference evidence="3" key="1">
    <citation type="submission" date="2017-09" db="EMBL/GenBank/DDBJ databases">
        <authorList>
            <person name="Varghese N."/>
            <person name="Submissions S."/>
        </authorList>
    </citation>
    <scope>NUCLEOTIDE SEQUENCE [LARGE SCALE GENOMIC DNA]</scope>
    <source>
        <strain evidence="3">DSM 2913</strain>
    </source>
</reference>
<dbReference type="GO" id="GO:0051301">
    <property type="term" value="P:cell division"/>
    <property type="evidence" value="ECO:0007669"/>
    <property type="project" value="UniProtKB-KW"/>
</dbReference>
<dbReference type="EMBL" id="OBEN01000001">
    <property type="protein sequence ID" value="SNZ10846.1"/>
    <property type="molecule type" value="Genomic_DNA"/>
</dbReference>
<evidence type="ECO:0000256" key="1">
    <source>
        <dbReference type="SAM" id="Phobius"/>
    </source>
</evidence>
<keyword evidence="1" id="KW-1133">Transmembrane helix</keyword>
<evidence type="ECO:0000313" key="2">
    <source>
        <dbReference type="EMBL" id="SNZ10846.1"/>
    </source>
</evidence>
<dbReference type="AlphaFoldDB" id="A0A285NSM0"/>
<evidence type="ECO:0000313" key="3">
    <source>
        <dbReference type="Proteomes" id="UP000218627"/>
    </source>
</evidence>
<dbReference type="RefSeq" id="WP_096599936.1">
    <property type="nucleotide sequence ID" value="NZ_OBEN01000001.1"/>
</dbReference>
<name>A0A285NSM0_9AQUI</name>
<protein>
    <submittedName>
        <fullName evidence="2">Cell division protein FtsQ</fullName>
    </submittedName>
</protein>
<gene>
    <name evidence="2" type="ORF">SAMN06265353_0071</name>
</gene>
<keyword evidence="1" id="KW-0812">Transmembrane</keyword>
<organism evidence="2 3">
    <name type="scientific">Hydrogenobacter hydrogenophilus</name>
    <dbReference type="NCBI Taxonomy" id="35835"/>
    <lineage>
        <taxon>Bacteria</taxon>
        <taxon>Pseudomonadati</taxon>
        <taxon>Aquificota</taxon>
        <taxon>Aquificia</taxon>
        <taxon>Aquificales</taxon>
        <taxon>Aquificaceae</taxon>
        <taxon>Hydrogenobacter</taxon>
    </lineage>
</organism>
<keyword evidence="1" id="KW-0472">Membrane</keyword>
<sequence length="241" mass="27527">MKKEGKSTGSKYTGVSYVLAMVWISSMALAGFFLPVFVDTLPYFKVKAVEVEGNTTIPTYVFSEAVVELKNNWLFINEGRLLDVLNTLTGNSVEDVRIDRIFHKDGVFLRLHVKERTPFITVFEGKKTVFFDDKGVPFFSKYITEKKPYIYTHSVKLVKDNFSVLKNLVEVCENHLPLKDIYLSDVSTFVYTTDDTKVLLPPLEQIDQDILKRLERIYNISMKAKEIDLTTQGMAVIKGGE</sequence>
<keyword evidence="3" id="KW-1185">Reference proteome</keyword>
<feature type="transmembrane region" description="Helical" evidence="1">
    <location>
        <begin position="12"/>
        <end position="38"/>
    </location>
</feature>